<dbReference type="AlphaFoldDB" id="U9SRG8"/>
<proteinExistence type="predicted"/>
<accession>U9SRG8</accession>
<dbReference type="HOGENOM" id="CLU_1993818_0_0_1"/>
<gene>
    <name evidence="1" type="ORF">GLOINDRAFT_88453</name>
</gene>
<dbReference type="VEuPathDB" id="FungiDB:RhiirFUN_023245"/>
<organism evidence="1">
    <name type="scientific">Rhizophagus irregularis (strain DAOM 181602 / DAOM 197198 / MUCL 43194)</name>
    <name type="common">Arbuscular mycorrhizal fungus</name>
    <name type="synonym">Glomus intraradices</name>
    <dbReference type="NCBI Taxonomy" id="747089"/>
    <lineage>
        <taxon>Eukaryota</taxon>
        <taxon>Fungi</taxon>
        <taxon>Fungi incertae sedis</taxon>
        <taxon>Mucoromycota</taxon>
        <taxon>Glomeromycotina</taxon>
        <taxon>Glomeromycetes</taxon>
        <taxon>Glomerales</taxon>
        <taxon>Glomeraceae</taxon>
        <taxon>Rhizophagus</taxon>
    </lineage>
</organism>
<protein>
    <submittedName>
        <fullName evidence="1">Uncharacterized protein</fullName>
    </submittedName>
</protein>
<reference evidence="1" key="1">
    <citation type="submission" date="2013-07" db="EMBL/GenBank/DDBJ databases">
        <title>The genome of an arbuscular mycorrhizal fungus provides insights into the evolution of the oldest plant symbiosis.</title>
        <authorList>
            <consortium name="DOE Joint Genome Institute"/>
            <person name="Tisserant E."/>
            <person name="Malbreil M."/>
            <person name="Kuo A."/>
            <person name="Kohler A."/>
            <person name="Symeonidi A."/>
            <person name="Balestrini R."/>
            <person name="Charron P."/>
            <person name="Duensing N."/>
            <person name="Frei-dit-Frey N."/>
            <person name="Gianinazzi-Pearson V."/>
            <person name="Gilbert B."/>
            <person name="Handa Y."/>
            <person name="Hijri M."/>
            <person name="Kaul R."/>
            <person name="Kawaguchi M."/>
            <person name="Krajinski F."/>
            <person name="Lammers P."/>
            <person name="Lapierre D."/>
            <person name="Masclaux F.G."/>
            <person name="Murat C."/>
            <person name="Morin E."/>
            <person name="Ndikumana S."/>
            <person name="Pagni M."/>
            <person name="Petitpierre D."/>
            <person name="Requena N."/>
            <person name="Rosikiewicz P."/>
            <person name="Riley R."/>
            <person name="Saito K."/>
            <person name="San Clemente H."/>
            <person name="Shapiro H."/>
            <person name="van Tuinen D."/>
            <person name="Becard G."/>
            <person name="Bonfante P."/>
            <person name="Paszkowski U."/>
            <person name="Shachar-Hill Y."/>
            <person name="Young J.P."/>
            <person name="Sanders I.R."/>
            <person name="Henrissat B."/>
            <person name="Rensing S.A."/>
            <person name="Grigoriev I.V."/>
            <person name="Corradi N."/>
            <person name="Roux C."/>
            <person name="Martin F."/>
        </authorList>
    </citation>
    <scope>NUCLEOTIDE SEQUENCE</scope>
    <source>
        <strain evidence="1">DAOM 197198</strain>
    </source>
</reference>
<evidence type="ECO:0000313" key="1">
    <source>
        <dbReference type="EMBL" id="ERZ98479.1"/>
    </source>
</evidence>
<sequence length="125" mass="14679">MISMLAKPQSKLRNGTKYCLTLTYSRLTVFDLCFYLDFYGSTSAATNVRRELNRLLLLESGITEDEFRDLLVYITNNPNKISNLEESQEGYYSKSSKKNKSWKLRNYVICWKEACVHKVIQRYPI</sequence>
<dbReference type="EMBL" id="KI298728">
    <property type="protein sequence ID" value="ERZ98479.1"/>
    <property type="molecule type" value="Genomic_DNA"/>
</dbReference>
<name>U9SRG8_RHIID</name>